<gene>
    <name evidence="1" type="ORF">HNQ59_000527</name>
</gene>
<dbReference type="RefSeq" id="WP_184034825.1">
    <property type="nucleotide sequence ID" value="NZ_JACHHY010000003.1"/>
</dbReference>
<reference evidence="1 2" key="1">
    <citation type="submission" date="2020-08" db="EMBL/GenBank/DDBJ databases">
        <title>Genomic Encyclopedia of Type Strains, Phase IV (KMG-IV): sequencing the most valuable type-strain genomes for metagenomic binning, comparative biology and taxonomic classification.</title>
        <authorList>
            <person name="Goeker M."/>
        </authorList>
    </citation>
    <scope>NUCLEOTIDE SEQUENCE [LARGE SCALE GENOMIC DNA]</scope>
    <source>
        <strain evidence="1 2">DSM 27165</strain>
    </source>
</reference>
<dbReference type="InterPro" id="IPR021330">
    <property type="entry name" value="DUF2939"/>
</dbReference>
<comment type="caution">
    <text evidence="1">The sequence shown here is derived from an EMBL/GenBank/DDBJ whole genome shotgun (WGS) entry which is preliminary data.</text>
</comment>
<proteinExistence type="predicted"/>
<dbReference type="Pfam" id="PF11159">
    <property type="entry name" value="DUF2939"/>
    <property type="match status" value="1"/>
</dbReference>
<protein>
    <recommendedName>
        <fullName evidence="3">DUF2939 domain-containing protein</fullName>
    </recommendedName>
</protein>
<evidence type="ECO:0000313" key="2">
    <source>
        <dbReference type="Proteomes" id="UP000575898"/>
    </source>
</evidence>
<dbReference type="AlphaFoldDB" id="A0A840MM38"/>
<evidence type="ECO:0000313" key="1">
    <source>
        <dbReference type="EMBL" id="MBB5017263.1"/>
    </source>
</evidence>
<evidence type="ECO:0008006" key="3">
    <source>
        <dbReference type="Google" id="ProtNLM"/>
    </source>
</evidence>
<keyword evidence="2" id="KW-1185">Reference proteome</keyword>
<name>A0A840MM38_9PROT</name>
<dbReference type="EMBL" id="JACHHY010000003">
    <property type="protein sequence ID" value="MBB5017263.1"/>
    <property type="molecule type" value="Genomic_DNA"/>
</dbReference>
<dbReference type="Proteomes" id="UP000575898">
    <property type="component" value="Unassembled WGS sequence"/>
</dbReference>
<accession>A0A840MM38</accession>
<sequence length="181" mass="19772">MKKIIALGIAGSLVAYAIATPYIAVYQISDAAHKKDAEALSSHIDFPSVRQSIKSQINQNISNTLQENNLKDNLFSELGMALAGAMVDTLVESYVSPAGISKLISGQKFLQKVSTDTSENQQGNQPKQESKSLFSQASMSYKSLDKFEVVKQSDNGDQLKFILSRSGLSWKITDIILPKIN</sequence>
<organism evidence="1 2">
    <name type="scientific">Chitinivorax tropicus</name>
    <dbReference type="NCBI Taxonomy" id="714531"/>
    <lineage>
        <taxon>Bacteria</taxon>
        <taxon>Pseudomonadati</taxon>
        <taxon>Pseudomonadota</taxon>
        <taxon>Betaproteobacteria</taxon>
        <taxon>Chitinivorax</taxon>
    </lineage>
</organism>